<evidence type="ECO:0000256" key="12">
    <source>
        <dbReference type="RuleBase" id="RU003688"/>
    </source>
</evidence>
<evidence type="ECO:0000256" key="9">
    <source>
        <dbReference type="ARBA" id="ARBA00023004"/>
    </source>
</evidence>
<evidence type="ECO:0000256" key="2">
    <source>
        <dbReference type="ARBA" id="ARBA00002234"/>
    </source>
</evidence>
<keyword evidence="6 12" id="KW-0479">Metal-binding</keyword>
<organism evidence="13 14">
    <name type="scientific">Kouleothrix aurantiaca</name>
    <dbReference type="NCBI Taxonomy" id="186479"/>
    <lineage>
        <taxon>Bacteria</taxon>
        <taxon>Bacillati</taxon>
        <taxon>Chloroflexota</taxon>
        <taxon>Chloroflexia</taxon>
        <taxon>Chloroflexales</taxon>
        <taxon>Roseiflexineae</taxon>
        <taxon>Roseiflexaceae</taxon>
        <taxon>Kouleothrix</taxon>
    </lineage>
</organism>
<dbReference type="Gene3D" id="3.40.50.300">
    <property type="entry name" value="P-loop containing nucleotide triphosphate hydrolases"/>
    <property type="match status" value="1"/>
</dbReference>
<evidence type="ECO:0000256" key="4">
    <source>
        <dbReference type="ARBA" id="ARBA00011738"/>
    </source>
</evidence>
<feature type="non-terminal residue" evidence="13">
    <location>
        <position position="224"/>
    </location>
</feature>
<dbReference type="GO" id="GO:0016163">
    <property type="term" value="F:nitrogenase activity"/>
    <property type="evidence" value="ECO:0007669"/>
    <property type="project" value="UniProtKB-EC"/>
</dbReference>
<evidence type="ECO:0000256" key="5">
    <source>
        <dbReference type="ARBA" id="ARBA00012773"/>
    </source>
</evidence>
<comment type="similarity">
    <text evidence="3 12">Belongs to the NifH/BchL/ChlL family.</text>
</comment>
<dbReference type="PANTHER" id="PTHR42864:SF2">
    <property type="entry name" value="LIGHT-INDEPENDENT PROTOCHLOROPHYLLIDE REDUCTASE IRON-SULFUR ATP-BINDING PROTEIN"/>
    <property type="match status" value="1"/>
</dbReference>
<accession>A0A0P9H1A9</accession>
<dbReference type="AlphaFoldDB" id="A0A0P9H1A9"/>
<keyword evidence="12" id="KW-0004">4Fe-4S</keyword>
<evidence type="ECO:0000313" key="14">
    <source>
        <dbReference type="Proteomes" id="UP000050509"/>
    </source>
</evidence>
<evidence type="ECO:0000256" key="6">
    <source>
        <dbReference type="ARBA" id="ARBA00022723"/>
    </source>
</evidence>
<dbReference type="GO" id="GO:0005524">
    <property type="term" value="F:ATP binding"/>
    <property type="evidence" value="ECO:0007669"/>
    <property type="project" value="UniProtKB-KW"/>
</dbReference>
<evidence type="ECO:0000256" key="1">
    <source>
        <dbReference type="ARBA" id="ARBA00001966"/>
    </source>
</evidence>
<proteinExistence type="inferred from homology"/>
<dbReference type="EMBL" id="LJCR01003221">
    <property type="protein sequence ID" value="KPV47802.1"/>
    <property type="molecule type" value="Genomic_DNA"/>
</dbReference>
<keyword evidence="12" id="KW-0560">Oxidoreductase</keyword>
<dbReference type="InterPro" id="IPR000392">
    <property type="entry name" value="NifH/frxC"/>
</dbReference>
<keyword evidence="8 12" id="KW-0067">ATP-binding</keyword>
<evidence type="ECO:0000256" key="11">
    <source>
        <dbReference type="ARBA" id="ARBA00047967"/>
    </source>
</evidence>
<sequence>FTSNLTARLTFDGFRVMQLGCDPKHDSCNTIFGGYSLPTLGEQWRLFKEAGKEDQLAVGDVIFRNDLRPGVPIFGCELGGPEVGRGCGGQGISSGFKTLEGLGMSKWDLDYIVMDFLGDVVCGGFATPLARSLAEHVIIVVGHDRQSLYAANNIAKAAQYFRSMGGSTHVLGLVVNRDDGSDTADLYARAVGLPILARVPLSRPVRELADACKLALEEPPFAAL</sequence>
<gene>
    <name evidence="13" type="ORF">SE17_41480</name>
</gene>
<evidence type="ECO:0000313" key="13">
    <source>
        <dbReference type="EMBL" id="KPV47802.1"/>
    </source>
</evidence>
<keyword evidence="9 12" id="KW-0408">Iron</keyword>
<evidence type="ECO:0000256" key="3">
    <source>
        <dbReference type="ARBA" id="ARBA00005504"/>
    </source>
</evidence>
<protein>
    <recommendedName>
        <fullName evidence="5">nitrogenase</fullName>
        <ecNumber evidence="5">1.18.6.1</ecNumber>
    </recommendedName>
</protein>
<feature type="non-terminal residue" evidence="13">
    <location>
        <position position="1"/>
    </location>
</feature>
<name>A0A0P9H1A9_9CHLR</name>
<dbReference type="PROSITE" id="PS00746">
    <property type="entry name" value="NIFH_FRXC_1"/>
    <property type="match status" value="1"/>
</dbReference>
<comment type="catalytic activity">
    <reaction evidence="11">
        <text>N2 + 8 reduced [2Fe-2S]-[ferredoxin] + 16 ATP + 16 H2O = H2 + 8 oxidized [2Fe-2S]-[ferredoxin] + 2 NH4(+) + 16 ADP + 16 phosphate + 6 H(+)</text>
        <dbReference type="Rhea" id="RHEA:21448"/>
        <dbReference type="Rhea" id="RHEA-COMP:10000"/>
        <dbReference type="Rhea" id="RHEA-COMP:10001"/>
        <dbReference type="ChEBI" id="CHEBI:15377"/>
        <dbReference type="ChEBI" id="CHEBI:15378"/>
        <dbReference type="ChEBI" id="CHEBI:17997"/>
        <dbReference type="ChEBI" id="CHEBI:18276"/>
        <dbReference type="ChEBI" id="CHEBI:28938"/>
        <dbReference type="ChEBI" id="CHEBI:30616"/>
        <dbReference type="ChEBI" id="CHEBI:33737"/>
        <dbReference type="ChEBI" id="CHEBI:33738"/>
        <dbReference type="ChEBI" id="CHEBI:43474"/>
        <dbReference type="ChEBI" id="CHEBI:456216"/>
        <dbReference type="EC" id="1.18.6.1"/>
    </reaction>
</comment>
<keyword evidence="10 12" id="KW-0411">Iron-sulfur</keyword>
<comment type="function">
    <text evidence="2">The key enzymatic reactions in nitrogen fixation are catalyzed by the nitrogenase complex, which has 2 components: the iron protein and the molybdenum-iron protein.</text>
</comment>
<dbReference type="GO" id="GO:0046872">
    <property type="term" value="F:metal ion binding"/>
    <property type="evidence" value="ECO:0007669"/>
    <property type="project" value="UniProtKB-KW"/>
</dbReference>
<keyword evidence="14" id="KW-1185">Reference proteome</keyword>
<dbReference type="InterPro" id="IPR027417">
    <property type="entry name" value="P-loop_NTPase"/>
</dbReference>
<dbReference type="PRINTS" id="PR00091">
    <property type="entry name" value="NITROGNASEII"/>
</dbReference>
<comment type="caution">
    <text evidence="13">The sequence shown here is derived from an EMBL/GenBank/DDBJ whole genome shotgun (WGS) entry which is preliminary data.</text>
</comment>
<dbReference type="Proteomes" id="UP000050509">
    <property type="component" value="Unassembled WGS sequence"/>
</dbReference>
<evidence type="ECO:0000256" key="10">
    <source>
        <dbReference type="ARBA" id="ARBA00023014"/>
    </source>
</evidence>
<comment type="cofactor">
    <cofactor evidence="1">
        <name>[4Fe-4S] cluster</name>
        <dbReference type="ChEBI" id="CHEBI:49883"/>
    </cofactor>
</comment>
<dbReference type="PANTHER" id="PTHR42864">
    <property type="entry name" value="LIGHT-INDEPENDENT PROTOCHLOROPHYLLIDE REDUCTASE IRON-SULFUR ATP-BINDING PROTEIN"/>
    <property type="match status" value="1"/>
</dbReference>
<evidence type="ECO:0000256" key="8">
    <source>
        <dbReference type="ARBA" id="ARBA00022840"/>
    </source>
</evidence>
<dbReference type="GO" id="GO:0051539">
    <property type="term" value="F:4 iron, 4 sulfur cluster binding"/>
    <property type="evidence" value="ECO:0007669"/>
    <property type="project" value="UniProtKB-KW"/>
</dbReference>
<dbReference type="PROSITE" id="PS00692">
    <property type="entry name" value="NIFH_FRXC_2"/>
    <property type="match status" value="1"/>
</dbReference>
<dbReference type="PATRIC" id="fig|186479.3.peg.6729"/>
<dbReference type="PROSITE" id="PS51026">
    <property type="entry name" value="NIFH_FRXC_3"/>
    <property type="match status" value="1"/>
</dbReference>
<dbReference type="Pfam" id="PF00142">
    <property type="entry name" value="Fer4_NifH"/>
    <property type="match status" value="1"/>
</dbReference>
<evidence type="ECO:0000256" key="7">
    <source>
        <dbReference type="ARBA" id="ARBA00022741"/>
    </source>
</evidence>
<dbReference type="InterPro" id="IPR030655">
    <property type="entry name" value="NifH/chlL_CS"/>
</dbReference>
<reference evidence="13 14" key="1">
    <citation type="submission" date="2015-09" db="EMBL/GenBank/DDBJ databases">
        <title>Draft genome sequence of Kouleothrix aurantiaca JCM 19913.</title>
        <authorList>
            <person name="Hemp J."/>
        </authorList>
    </citation>
    <scope>NUCLEOTIDE SEQUENCE [LARGE SCALE GENOMIC DNA]</scope>
    <source>
        <strain evidence="13 14">COM-B</strain>
    </source>
</reference>
<dbReference type="EC" id="1.18.6.1" evidence="5"/>
<comment type="subunit">
    <text evidence="4">Homodimer.</text>
</comment>
<keyword evidence="7 12" id="KW-0547">Nucleotide-binding</keyword>
<dbReference type="SUPFAM" id="SSF52540">
    <property type="entry name" value="P-loop containing nucleoside triphosphate hydrolases"/>
    <property type="match status" value="1"/>
</dbReference>